<keyword evidence="3" id="KW-0238">DNA-binding</keyword>
<evidence type="ECO:0000259" key="7">
    <source>
        <dbReference type="PROSITE" id="PS50888"/>
    </source>
</evidence>
<dbReference type="FunFam" id="4.10.280.10:FF:000009">
    <property type="entry name" value="Transcription factor HES-1"/>
    <property type="match status" value="1"/>
</dbReference>
<dbReference type="PROSITE" id="PS50888">
    <property type="entry name" value="BHLH"/>
    <property type="match status" value="1"/>
</dbReference>
<evidence type="ECO:0000256" key="5">
    <source>
        <dbReference type="ARBA" id="ARBA00023242"/>
    </source>
</evidence>
<dbReference type="GO" id="GO:0006355">
    <property type="term" value="P:regulation of DNA-templated transcription"/>
    <property type="evidence" value="ECO:0007669"/>
    <property type="project" value="InterPro"/>
</dbReference>
<dbReference type="PROSITE" id="PS51054">
    <property type="entry name" value="ORANGE"/>
    <property type="match status" value="1"/>
</dbReference>
<gene>
    <name evidence="9" type="ORF">CINCED_3A006576</name>
</gene>
<dbReference type="InterPro" id="IPR050370">
    <property type="entry name" value="HES_HEY"/>
</dbReference>
<dbReference type="Pfam" id="PF07527">
    <property type="entry name" value="Hairy_orange"/>
    <property type="match status" value="1"/>
</dbReference>
<accession>A0A5E4M071</accession>
<dbReference type="SUPFAM" id="SSF47459">
    <property type="entry name" value="HLH, helix-loop-helix DNA-binding domain"/>
    <property type="match status" value="1"/>
</dbReference>
<dbReference type="SMART" id="SM00511">
    <property type="entry name" value="ORANGE"/>
    <property type="match status" value="1"/>
</dbReference>
<dbReference type="CDD" id="cd18913">
    <property type="entry name" value="bHLH-O_hairy_like"/>
    <property type="match status" value="1"/>
</dbReference>
<evidence type="ECO:0000259" key="8">
    <source>
        <dbReference type="PROSITE" id="PS51054"/>
    </source>
</evidence>
<keyword evidence="4" id="KW-0804">Transcription</keyword>
<dbReference type="GO" id="GO:0005634">
    <property type="term" value="C:nucleus"/>
    <property type="evidence" value="ECO:0007669"/>
    <property type="project" value="UniProtKB-SubCell"/>
</dbReference>
<keyword evidence="10" id="KW-1185">Reference proteome</keyword>
<dbReference type="AlphaFoldDB" id="A0A5E4M071"/>
<dbReference type="Gene3D" id="6.10.250.980">
    <property type="match status" value="1"/>
</dbReference>
<proteinExistence type="predicted"/>
<feature type="compositionally biased region" description="Basic and acidic residues" evidence="6">
    <location>
        <begin position="27"/>
        <end position="38"/>
    </location>
</feature>
<dbReference type="Proteomes" id="UP000325440">
    <property type="component" value="Unassembled WGS sequence"/>
</dbReference>
<protein>
    <submittedName>
        <fullName evidence="9">Orange domain,Myc-type, basic helix-loop-helix (BHLH) domain</fullName>
    </submittedName>
</protein>
<evidence type="ECO:0000256" key="6">
    <source>
        <dbReference type="SAM" id="MobiDB-lite"/>
    </source>
</evidence>
<reference evidence="9 10" key="1">
    <citation type="submission" date="2019-08" db="EMBL/GenBank/DDBJ databases">
        <authorList>
            <person name="Alioto T."/>
            <person name="Alioto T."/>
            <person name="Gomez Garrido J."/>
        </authorList>
    </citation>
    <scope>NUCLEOTIDE SEQUENCE [LARGE SCALE GENOMIC DNA]</scope>
</reference>
<feature type="region of interest" description="Disordered" evidence="6">
    <location>
        <begin position="377"/>
        <end position="399"/>
    </location>
</feature>
<evidence type="ECO:0000256" key="2">
    <source>
        <dbReference type="ARBA" id="ARBA00023015"/>
    </source>
</evidence>
<keyword evidence="5" id="KW-0539">Nucleus</keyword>
<feature type="domain" description="BHLH" evidence="7">
    <location>
        <begin position="36"/>
        <end position="93"/>
    </location>
</feature>
<dbReference type="GO" id="GO:1990837">
    <property type="term" value="F:sequence-specific double-stranded DNA binding"/>
    <property type="evidence" value="ECO:0007669"/>
    <property type="project" value="UniProtKB-ARBA"/>
</dbReference>
<dbReference type="Pfam" id="PF00010">
    <property type="entry name" value="HLH"/>
    <property type="match status" value="1"/>
</dbReference>
<evidence type="ECO:0000313" key="9">
    <source>
        <dbReference type="EMBL" id="VVC25485.1"/>
    </source>
</evidence>
<comment type="subcellular location">
    <subcellularLocation>
        <location evidence="1">Nucleus</location>
    </subcellularLocation>
</comment>
<name>A0A5E4M071_9HEMI</name>
<dbReference type="EMBL" id="CABPRJ010000013">
    <property type="protein sequence ID" value="VVC25485.1"/>
    <property type="molecule type" value="Genomic_DNA"/>
</dbReference>
<keyword evidence="2" id="KW-0805">Transcription regulation</keyword>
<feature type="domain" description="Orange" evidence="8">
    <location>
        <begin position="138"/>
        <end position="171"/>
    </location>
</feature>
<dbReference type="SUPFAM" id="SSF158457">
    <property type="entry name" value="Orange domain-like"/>
    <property type="match status" value="1"/>
</dbReference>
<dbReference type="InterPro" id="IPR036638">
    <property type="entry name" value="HLH_DNA-bd_sf"/>
</dbReference>
<evidence type="ECO:0000256" key="3">
    <source>
        <dbReference type="ARBA" id="ARBA00023125"/>
    </source>
</evidence>
<organism evidence="9 10">
    <name type="scientific">Cinara cedri</name>
    <dbReference type="NCBI Taxonomy" id="506608"/>
    <lineage>
        <taxon>Eukaryota</taxon>
        <taxon>Metazoa</taxon>
        <taxon>Ecdysozoa</taxon>
        <taxon>Arthropoda</taxon>
        <taxon>Hexapoda</taxon>
        <taxon>Insecta</taxon>
        <taxon>Pterygota</taxon>
        <taxon>Neoptera</taxon>
        <taxon>Paraneoptera</taxon>
        <taxon>Hemiptera</taxon>
        <taxon>Sternorrhyncha</taxon>
        <taxon>Aphidomorpha</taxon>
        <taxon>Aphidoidea</taxon>
        <taxon>Aphididae</taxon>
        <taxon>Lachninae</taxon>
        <taxon>Cinara</taxon>
    </lineage>
</organism>
<dbReference type="OrthoDB" id="6085656at2759"/>
<dbReference type="InterPro" id="IPR011598">
    <property type="entry name" value="bHLH_dom"/>
</dbReference>
<sequence>MSSTNNDSEDDDPRVHSSGMSSSGQPRRYELSKSELRKNNKPIMEKRRRARINQCLNELKTLILDALKKDPARHTKLEKADILEMTVRHLQSLHQQKGGGGRHQTTATAVATVTGGSAVDPSSSSSSAALAAAVVQKFQTGYQECAGEVNRFVGRLDGIDENIKKRLMSHLDSCVAKMRYVSAVSGTTVPPMYANDYHQPQQPYDPAAAVHLMAANGRLQSLQAAVGGNDPLAIPGPVPPPLPTPPHLPPSVGLFRAASAFTTVHHNQGPSSANVDRTPYNVYCDEPAVSSTSSWAEDAAAATVAAAVKSPPLDFSMKKNTASCPNKRPLGDIPVNVPTTAPSAAIAAMTAATSHKTVPAATPGNDNGSAIPVHIPQAAAAPPRPRDGPGSDPNMWRPW</sequence>
<evidence type="ECO:0000256" key="4">
    <source>
        <dbReference type="ARBA" id="ARBA00023163"/>
    </source>
</evidence>
<dbReference type="InterPro" id="IPR003650">
    <property type="entry name" value="Orange_dom"/>
</dbReference>
<evidence type="ECO:0000313" key="10">
    <source>
        <dbReference type="Proteomes" id="UP000325440"/>
    </source>
</evidence>
<dbReference type="Gene3D" id="4.10.280.10">
    <property type="entry name" value="Helix-loop-helix DNA-binding domain"/>
    <property type="match status" value="1"/>
</dbReference>
<feature type="region of interest" description="Disordered" evidence="6">
    <location>
        <begin position="1"/>
        <end position="48"/>
    </location>
</feature>
<evidence type="ECO:0000256" key="1">
    <source>
        <dbReference type="ARBA" id="ARBA00004123"/>
    </source>
</evidence>
<dbReference type="GO" id="GO:0046983">
    <property type="term" value="F:protein dimerization activity"/>
    <property type="evidence" value="ECO:0007669"/>
    <property type="project" value="InterPro"/>
</dbReference>
<dbReference type="PANTHER" id="PTHR10985">
    <property type="entry name" value="BASIC HELIX-LOOP-HELIX TRANSCRIPTION FACTOR, HES-RELATED"/>
    <property type="match status" value="1"/>
</dbReference>
<dbReference type="SMART" id="SM00353">
    <property type="entry name" value="HLH"/>
    <property type="match status" value="1"/>
</dbReference>